<organism evidence="2 3">
    <name type="scientific">Solirubrobacter deserti</name>
    <dbReference type="NCBI Taxonomy" id="2282478"/>
    <lineage>
        <taxon>Bacteria</taxon>
        <taxon>Bacillati</taxon>
        <taxon>Actinomycetota</taxon>
        <taxon>Thermoleophilia</taxon>
        <taxon>Solirubrobacterales</taxon>
        <taxon>Solirubrobacteraceae</taxon>
        <taxon>Solirubrobacter</taxon>
    </lineage>
</organism>
<keyword evidence="1" id="KW-0732">Signal</keyword>
<evidence type="ECO:0000313" key="2">
    <source>
        <dbReference type="EMBL" id="MDA0142209.1"/>
    </source>
</evidence>
<dbReference type="EMBL" id="JAPCID010000078">
    <property type="protein sequence ID" value="MDA0142209.1"/>
    <property type="molecule type" value="Genomic_DNA"/>
</dbReference>
<sequence>MLRIASVLLAMLAAPAAAQAQTPPPLTPAQGWIDDLPMYFVGGCLSFSGQPACWDGMPPTPGTSPRVGVAPGSTLTLRFGVPATAVTVPAGVGTLTQRDPHTWALTLAPSAVATFPLPVNATLAGDTHAGLAHFSATVAVTSPEVLDVERSGSVVRLRVRVPARGTVRAHVRVGDQRRSAVVERTFSAAGQRRLRVKLRGTPARSAWLVMRYTFPGGQPVEISQRLPA</sequence>
<evidence type="ECO:0000313" key="3">
    <source>
        <dbReference type="Proteomes" id="UP001147700"/>
    </source>
</evidence>
<protein>
    <submittedName>
        <fullName evidence="2">Uncharacterized protein</fullName>
    </submittedName>
</protein>
<reference evidence="2" key="1">
    <citation type="submission" date="2022-10" db="EMBL/GenBank/DDBJ databases">
        <title>The WGS of Solirubrobacter sp. CPCC 204708.</title>
        <authorList>
            <person name="Jiang Z."/>
        </authorList>
    </citation>
    <scope>NUCLEOTIDE SEQUENCE</scope>
    <source>
        <strain evidence="2">CPCC 204708</strain>
    </source>
</reference>
<gene>
    <name evidence="2" type="ORF">OJ962_32290</name>
</gene>
<proteinExistence type="predicted"/>
<feature type="signal peptide" evidence="1">
    <location>
        <begin position="1"/>
        <end position="20"/>
    </location>
</feature>
<feature type="chain" id="PRO_5047333799" evidence="1">
    <location>
        <begin position="21"/>
        <end position="228"/>
    </location>
</feature>
<comment type="caution">
    <text evidence="2">The sequence shown here is derived from an EMBL/GenBank/DDBJ whole genome shotgun (WGS) entry which is preliminary data.</text>
</comment>
<evidence type="ECO:0000256" key="1">
    <source>
        <dbReference type="SAM" id="SignalP"/>
    </source>
</evidence>
<name>A0ABT4RUF4_9ACTN</name>
<accession>A0ABT4RUF4</accession>
<dbReference type="Proteomes" id="UP001147700">
    <property type="component" value="Unassembled WGS sequence"/>
</dbReference>
<keyword evidence="3" id="KW-1185">Reference proteome</keyword>